<evidence type="ECO:0008006" key="2">
    <source>
        <dbReference type="Google" id="ProtNLM"/>
    </source>
</evidence>
<accession>A0A383DPF2</accession>
<evidence type="ECO:0000313" key="1">
    <source>
        <dbReference type="EMBL" id="SVE46140.1"/>
    </source>
</evidence>
<dbReference type="EMBL" id="UINC01218912">
    <property type="protein sequence ID" value="SVE46140.1"/>
    <property type="molecule type" value="Genomic_DNA"/>
</dbReference>
<reference evidence="1" key="1">
    <citation type="submission" date="2018-05" db="EMBL/GenBank/DDBJ databases">
        <authorList>
            <person name="Lanie J.A."/>
            <person name="Ng W.-L."/>
            <person name="Kazmierczak K.M."/>
            <person name="Andrzejewski T.M."/>
            <person name="Davidsen T.M."/>
            <person name="Wayne K.J."/>
            <person name="Tettelin H."/>
            <person name="Glass J.I."/>
            <person name="Rusch D."/>
            <person name="Podicherti R."/>
            <person name="Tsui H.-C.T."/>
            <person name="Winkler M.E."/>
        </authorList>
    </citation>
    <scope>NUCLEOTIDE SEQUENCE</scope>
</reference>
<name>A0A383DPF2_9ZZZZ</name>
<protein>
    <recommendedName>
        <fullName evidence="2">Thymidylate kinase-like domain-containing protein</fullName>
    </recommendedName>
</protein>
<dbReference type="AlphaFoldDB" id="A0A383DPF2"/>
<proteinExistence type="predicted"/>
<organism evidence="1">
    <name type="scientific">marine metagenome</name>
    <dbReference type="NCBI Taxonomy" id="408172"/>
    <lineage>
        <taxon>unclassified sequences</taxon>
        <taxon>metagenomes</taxon>
        <taxon>ecological metagenomes</taxon>
    </lineage>
</organism>
<feature type="non-terminal residue" evidence="1">
    <location>
        <position position="1"/>
    </location>
</feature>
<gene>
    <name evidence="1" type="ORF">METZ01_LOCUS498994</name>
</gene>
<sequence>TIKERMKATPHSNGCLKEKDVEHVLKRFDEEYKASLLKNKFTIDTSSSKIGESFEELIQILQPYI</sequence>